<evidence type="ECO:0000256" key="3">
    <source>
        <dbReference type="SAM" id="MobiDB-lite"/>
    </source>
</evidence>
<dbReference type="InterPro" id="IPR041699">
    <property type="entry name" value="AAA_32"/>
</dbReference>
<feature type="active site" evidence="2">
    <location>
        <position position="675"/>
    </location>
</feature>
<accession>A0A1F2PP84</accession>
<feature type="compositionally biased region" description="Basic and acidic residues" evidence="3">
    <location>
        <begin position="295"/>
        <end position="304"/>
    </location>
</feature>
<evidence type="ECO:0000313" key="5">
    <source>
        <dbReference type="EMBL" id="OFV72472.1"/>
    </source>
</evidence>
<dbReference type="InterPro" id="IPR020568">
    <property type="entry name" value="Ribosomal_Su5_D2-typ_SF"/>
</dbReference>
<evidence type="ECO:0000256" key="2">
    <source>
        <dbReference type="PROSITE-ProRule" id="PRU01122"/>
    </source>
</evidence>
<dbReference type="InterPro" id="IPR027417">
    <property type="entry name" value="P-loop_NTPase"/>
</dbReference>
<comment type="similarity">
    <text evidence="2">Belongs to the peptidase S16 family.</text>
</comment>
<dbReference type="SUPFAM" id="SSF54211">
    <property type="entry name" value="Ribosomal protein S5 domain 2-like"/>
    <property type="match status" value="1"/>
</dbReference>
<dbReference type="GO" id="GO:0004252">
    <property type="term" value="F:serine-type endopeptidase activity"/>
    <property type="evidence" value="ECO:0007669"/>
    <property type="project" value="UniProtKB-UniRule"/>
</dbReference>
<dbReference type="PROSITE" id="PS51786">
    <property type="entry name" value="LON_PROTEOLYTIC"/>
    <property type="match status" value="1"/>
</dbReference>
<dbReference type="GO" id="GO:0004176">
    <property type="term" value="F:ATP-dependent peptidase activity"/>
    <property type="evidence" value="ECO:0007669"/>
    <property type="project" value="UniProtKB-UniRule"/>
</dbReference>
<dbReference type="Pfam" id="PF20436">
    <property type="entry name" value="LonB_AAA-LID"/>
    <property type="match status" value="1"/>
</dbReference>
<dbReference type="InterPro" id="IPR027065">
    <property type="entry name" value="Lon_Prtase"/>
</dbReference>
<keyword evidence="2" id="KW-0720">Serine protease</keyword>
<proteinExistence type="inferred from homology"/>
<feature type="domain" description="Lon proteolytic" evidence="4">
    <location>
        <begin position="585"/>
        <end position="780"/>
    </location>
</feature>
<dbReference type="Gene3D" id="3.40.50.300">
    <property type="entry name" value="P-loop containing nucleotide triphosphate hydrolases"/>
    <property type="match status" value="2"/>
</dbReference>
<comment type="caution">
    <text evidence="5">The sequence shown here is derived from an EMBL/GenBank/DDBJ whole genome shotgun (WGS) entry which is preliminary data.</text>
</comment>
<dbReference type="RefSeq" id="WP_070369468.1">
    <property type="nucleotide sequence ID" value="NZ_LKEU01000009.1"/>
</dbReference>
<dbReference type="InterPro" id="IPR008269">
    <property type="entry name" value="Lon_proteolytic"/>
</dbReference>
<comment type="catalytic activity">
    <reaction evidence="2">
        <text>Hydrolysis of proteins in presence of ATP.</text>
        <dbReference type="EC" id="3.4.21.53"/>
    </reaction>
</comment>
<dbReference type="GO" id="GO:0006508">
    <property type="term" value="P:proteolysis"/>
    <property type="evidence" value="ECO:0007669"/>
    <property type="project" value="UniProtKB-KW"/>
</dbReference>
<dbReference type="AlphaFoldDB" id="A0A1F2PP84"/>
<dbReference type="OrthoDB" id="9758568at2"/>
<dbReference type="STRING" id="52694.ACWI_00750"/>
<dbReference type="Gene3D" id="3.30.230.10">
    <property type="match status" value="1"/>
</dbReference>
<dbReference type="EC" id="3.4.21.53" evidence="2"/>
<dbReference type="SUPFAM" id="SSF52540">
    <property type="entry name" value="P-loop containing nucleoside triphosphate hydrolases"/>
    <property type="match status" value="1"/>
</dbReference>
<reference evidence="5 6" key="1">
    <citation type="submission" date="2015-09" db="EMBL/GenBank/DDBJ databases">
        <title>Genome sequence of Acetobacterium wieringae DSM 1911.</title>
        <authorList>
            <person name="Poehlein A."/>
            <person name="Bengelsdorf F.R."/>
            <person name="Schiel-Bengelsdorf B."/>
            <person name="Duerre P."/>
            <person name="Daniel R."/>
        </authorList>
    </citation>
    <scope>NUCLEOTIDE SEQUENCE [LARGE SCALE GENOMIC DNA]</scope>
    <source>
        <strain evidence="5 6">DSM 1911</strain>
    </source>
</reference>
<name>A0A1F2PP84_9FIRM</name>
<dbReference type="PRINTS" id="PR00830">
    <property type="entry name" value="ENDOLAPTASE"/>
</dbReference>
<sequence length="821" mass="91791">MKIHDQYRVPIDKQKKVCNEEELKFCNSTLDVSPLDAIAGQERAVKSMEFGIAMDDDGYHIFVVGPSGTGKSEYTNDVVNRAAALRPVPDDWCYIYNFSNKDKPLAVSLPPGSGRIFQKDMDKLILELKNAIRKNFESTDYELKKDRIFNTYQLKMEELVMIINQKAFEDGFGVKTVGMKFVFIPLYDGRPYQPEEYSNLSDEQRNIINEKRYLLVKKLERILADGQQAEKKMTAQIIELTRETVYRGAEPLIVTLKEKYQASSRIVEYLDNVLHDVADRYGIFTNQETLPANHQSDESNHQESDGDSPVTFTGFTGQGETDPYSRYRINLFINNENLQGAPVITEPNPYYYNIFGKIEYKSQLFLVNTDFTMVKPGAVHLANGGYLVLQAKDLLTDPFVWNVLKKMLRNRAAVVENIGEQYRTVPTVTLKPEAIPLNIKVILIGSPLYYLILSSDEDFRELFKVKVDFDSEMPRSQENIRKYVSFVSGICEEKDVHCFDQTGLAGIIEYGSRLAGSQKKLSTRFGDVREVIYESIARAKSDGSETVRMVHVKKAINDRNYRFNRLEEKIQEEIADRRIIIDTTGITVGQINGLFIIQTGGYTFGLPSRITAITHVGHGGVVNIERETEMSGNIHSKGVLTLAGYLGGKFAQDKPLGLTAQITFEQLYDGVEGDSASSAELYAIISSLAGVGIRQCLAVTGSVDQRGEIQPIGGVNEKIEGFFDVCQAAGLTGDQGVIIPASNTINLMLKDEVIEAVNQGRFNIYAINHIEEGLEILTGIPAGKMDADGNYPDGSIYDCVNKKLQGFNTALESVARKNAGL</sequence>
<keyword evidence="1 2" id="KW-0645">Protease</keyword>
<evidence type="ECO:0000313" key="6">
    <source>
        <dbReference type="Proteomes" id="UP000176244"/>
    </source>
</evidence>
<dbReference type="Proteomes" id="UP000176244">
    <property type="component" value="Unassembled WGS sequence"/>
</dbReference>
<feature type="active site" evidence="2">
    <location>
        <position position="718"/>
    </location>
</feature>
<evidence type="ECO:0000256" key="1">
    <source>
        <dbReference type="ARBA" id="ARBA00022670"/>
    </source>
</evidence>
<gene>
    <name evidence="5" type="primary">lon</name>
    <name evidence="5" type="ORF">ACWI_00750</name>
</gene>
<dbReference type="Gene3D" id="1.10.8.60">
    <property type="match status" value="1"/>
</dbReference>
<organism evidence="5 6">
    <name type="scientific">Acetobacterium wieringae</name>
    <dbReference type="NCBI Taxonomy" id="52694"/>
    <lineage>
        <taxon>Bacteria</taxon>
        <taxon>Bacillati</taxon>
        <taxon>Bacillota</taxon>
        <taxon>Clostridia</taxon>
        <taxon>Eubacteriales</taxon>
        <taxon>Eubacteriaceae</taxon>
        <taxon>Acetobacterium</taxon>
    </lineage>
</organism>
<dbReference type="Pfam" id="PF20437">
    <property type="entry name" value="LonC_helical"/>
    <property type="match status" value="1"/>
</dbReference>
<dbReference type="EMBL" id="LKEU01000009">
    <property type="protein sequence ID" value="OFV72472.1"/>
    <property type="molecule type" value="Genomic_DNA"/>
</dbReference>
<keyword evidence="2 5" id="KW-0378">Hydrolase</keyword>
<dbReference type="InterPro" id="IPR046843">
    <property type="entry name" value="LonB_AAA-LID"/>
</dbReference>
<dbReference type="InterPro" id="IPR046844">
    <property type="entry name" value="Lon-like_helical"/>
</dbReference>
<feature type="region of interest" description="Disordered" evidence="3">
    <location>
        <begin position="292"/>
        <end position="315"/>
    </location>
</feature>
<dbReference type="InterPro" id="IPR014721">
    <property type="entry name" value="Ribsml_uS5_D2-typ_fold_subgr"/>
</dbReference>
<dbReference type="Pfam" id="PF13654">
    <property type="entry name" value="AAA_32"/>
    <property type="match status" value="1"/>
</dbReference>
<protein>
    <recommendedName>
        <fullName evidence="2">endopeptidase La</fullName>
        <ecNumber evidence="2">3.4.21.53</ecNumber>
    </recommendedName>
</protein>
<dbReference type="PANTHER" id="PTHR10046">
    <property type="entry name" value="ATP DEPENDENT LON PROTEASE FAMILY MEMBER"/>
    <property type="match status" value="1"/>
</dbReference>
<dbReference type="GO" id="GO:0005524">
    <property type="term" value="F:ATP binding"/>
    <property type="evidence" value="ECO:0007669"/>
    <property type="project" value="InterPro"/>
</dbReference>
<dbReference type="Pfam" id="PF05362">
    <property type="entry name" value="Lon_C"/>
    <property type="match status" value="1"/>
</dbReference>
<dbReference type="GO" id="GO:0030163">
    <property type="term" value="P:protein catabolic process"/>
    <property type="evidence" value="ECO:0007669"/>
    <property type="project" value="InterPro"/>
</dbReference>
<evidence type="ECO:0000259" key="4">
    <source>
        <dbReference type="PROSITE" id="PS51786"/>
    </source>
</evidence>